<name>A0A5C5YWG7_9BACT</name>
<accession>A0A5C5YWG7</accession>
<evidence type="ECO:0000313" key="3">
    <source>
        <dbReference type="Proteomes" id="UP000315010"/>
    </source>
</evidence>
<dbReference type="EMBL" id="SJPJ01000001">
    <property type="protein sequence ID" value="TWT78887.1"/>
    <property type="molecule type" value="Genomic_DNA"/>
</dbReference>
<evidence type="ECO:0008006" key="4">
    <source>
        <dbReference type="Google" id="ProtNLM"/>
    </source>
</evidence>
<dbReference type="SUPFAM" id="SSF52266">
    <property type="entry name" value="SGNH hydrolase"/>
    <property type="match status" value="1"/>
</dbReference>
<protein>
    <recommendedName>
        <fullName evidence="4">Sialate O-acetylesterase domain-containing protein</fullName>
    </recommendedName>
</protein>
<dbReference type="InterPro" id="IPR036514">
    <property type="entry name" value="SGNH_hydro_sf"/>
</dbReference>
<evidence type="ECO:0000256" key="1">
    <source>
        <dbReference type="SAM" id="SignalP"/>
    </source>
</evidence>
<dbReference type="PANTHER" id="PTHR22901:SF0">
    <property type="entry name" value="SIALATE O-ACETYLESTERASE"/>
    <property type="match status" value="1"/>
</dbReference>
<sequence precursor="true">MKNNRFRMAMFRGWLLAVVLWPALALADLTVASPFTDNAVLQRDMRVPVWGTANAGTTVTVEFAGQKKSSVANTSGQWKVQLDSMVANAEPQVLRVSGSKSQVSFQNVLIGEVWICSGQSNMQFSVDAVPNIKALIPGAKNIRCFEVNRTVAMTAQDSLEGQWVEKHPNSAVAFSFAYFLEQAGDVPVGIILACWGSSSIEAWMPRDMTQTVPHFKTMMDEFDADTATRDRIVSIVEGPKPWSRTDDIFLRRQSNILYNAMIHPLVPYACRGLVWYQGERNTQSMFGMLKEPWFSRNSGMLKYGDTLKAWIARYRKGWGNEEMHFLVVMLPGYFKPLSTGPQMGAEHPTTHSWAWMRESQLKALELQHTSVVNTIDLGDVKNIHPKDKLPVGQRLALLAVREAMGQKIEAQGPMMERVKVQDAQLVVHFAHAEGLKTLDGNAPKAFWLADDSAQWTKAETELKGETVVLSSPKLKKPLYVRYGFAGKPNVNLVNAAELPAYPFRTDTFNP</sequence>
<dbReference type="GO" id="GO:0001681">
    <property type="term" value="F:sialate O-acetylesterase activity"/>
    <property type="evidence" value="ECO:0007669"/>
    <property type="project" value="InterPro"/>
</dbReference>
<keyword evidence="3" id="KW-1185">Reference proteome</keyword>
<gene>
    <name evidence="2" type="ORF">CA13_02840</name>
</gene>
<proteinExistence type="predicted"/>
<comment type="caution">
    <text evidence="2">The sequence shown here is derived from an EMBL/GenBank/DDBJ whole genome shotgun (WGS) entry which is preliminary data.</text>
</comment>
<dbReference type="Gene3D" id="3.40.50.1110">
    <property type="entry name" value="SGNH hydrolase"/>
    <property type="match status" value="1"/>
</dbReference>
<dbReference type="Proteomes" id="UP000315010">
    <property type="component" value="Unassembled WGS sequence"/>
</dbReference>
<reference evidence="2 3" key="1">
    <citation type="submission" date="2019-02" db="EMBL/GenBank/DDBJ databases">
        <title>Deep-cultivation of Planctomycetes and their phenomic and genomic characterization uncovers novel biology.</title>
        <authorList>
            <person name="Wiegand S."/>
            <person name="Jogler M."/>
            <person name="Boedeker C."/>
            <person name="Pinto D."/>
            <person name="Vollmers J."/>
            <person name="Rivas-Marin E."/>
            <person name="Kohn T."/>
            <person name="Peeters S.H."/>
            <person name="Heuer A."/>
            <person name="Rast P."/>
            <person name="Oberbeckmann S."/>
            <person name="Bunk B."/>
            <person name="Jeske O."/>
            <person name="Meyerdierks A."/>
            <person name="Storesund J.E."/>
            <person name="Kallscheuer N."/>
            <person name="Luecker S."/>
            <person name="Lage O.M."/>
            <person name="Pohl T."/>
            <person name="Merkel B.J."/>
            <person name="Hornburger P."/>
            <person name="Mueller R.-W."/>
            <person name="Bruemmer F."/>
            <person name="Labrenz M."/>
            <person name="Spormann A.M."/>
            <person name="Op Den Camp H."/>
            <person name="Overmann J."/>
            <person name="Amann R."/>
            <person name="Jetten M.S.M."/>
            <person name="Mascher T."/>
            <person name="Medema M.H."/>
            <person name="Devos D.P."/>
            <person name="Kaster A.-K."/>
            <person name="Ovreas L."/>
            <person name="Rohde M."/>
            <person name="Galperin M.Y."/>
            <person name="Jogler C."/>
        </authorList>
    </citation>
    <scope>NUCLEOTIDE SEQUENCE [LARGE SCALE GENOMIC DNA]</scope>
    <source>
        <strain evidence="2 3">CA13</strain>
    </source>
</reference>
<dbReference type="AlphaFoldDB" id="A0A5C5YWG7"/>
<organism evidence="2 3">
    <name type="scientific">Novipirellula herctigrandis</name>
    <dbReference type="NCBI Taxonomy" id="2527986"/>
    <lineage>
        <taxon>Bacteria</taxon>
        <taxon>Pseudomonadati</taxon>
        <taxon>Planctomycetota</taxon>
        <taxon>Planctomycetia</taxon>
        <taxon>Pirellulales</taxon>
        <taxon>Pirellulaceae</taxon>
        <taxon>Novipirellula</taxon>
    </lineage>
</organism>
<feature type="chain" id="PRO_5022917925" description="Sialate O-acetylesterase domain-containing protein" evidence="1">
    <location>
        <begin position="28"/>
        <end position="510"/>
    </location>
</feature>
<feature type="signal peptide" evidence="1">
    <location>
        <begin position="1"/>
        <end position="27"/>
    </location>
</feature>
<dbReference type="InterPro" id="IPR039329">
    <property type="entry name" value="SIAE"/>
</dbReference>
<keyword evidence="1" id="KW-0732">Signal</keyword>
<evidence type="ECO:0000313" key="2">
    <source>
        <dbReference type="EMBL" id="TWT78887.1"/>
    </source>
</evidence>
<dbReference type="GO" id="GO:0005975">
    <property type="term" value="P:carbohydrate metabolic process"/>
    <property type="evidence" value="ECO:0007669"/>
    <property type="project" value="TreeGrafter"/>
</dbReference>
<dbReference type="PANTHER" id="PTHR22901">
    <property type="entry name" value="SIALATE O-ACETYLESTERASE"/>
    <property type="match status" value="1"/>
</dbReference>